<dbReference type="EMBL" id="UOFP01000122">
    <property type="protein sequence ID" value="VAW86095.1"/>
    <property type="molecule type" value="Genomic_DNA"/>
</dbReference>
<sequence>MKMPQVRQIAKTRGLTVGRLKKFELIREIQSQEGNVACYATDVDGVCRQRSCLWIDDCASTAKKMA</sequence>
<accession>A0A3B0YYE6</accession>
<evidence type="ECO:0008006" key="2">
    <source>
        <dbReference type="Google" id="ProtNLM"/>
    </source>
</evidence>
<organism evidence="1">
    <name type="scientific">hydrothermal vent metagenome</name>
    <dbReference type="NCBI Taxonomy" id="652676"/>
    <lineage>
        <taxon>unclassified sequences</taxon>
        <taxon>metagenomes</taxon>
        <taxon>ecological metagenomes</taxon>
    </lineage>
</organism>
<name>A0A3B0YYE6_9ZZZZ</name>
<proteinExistence type="predicted"/>
<evidence type="ECO:0000313" key="1">
    <source>
        <dbReference type="EMBL" id="VAW86095.1"/>
    </source>
</evidence>
<dbReference type="AlphaFoldDB" id="A0A3B0YYE6"/>
<protein>
    <recommendedName>
        <fullName evidence="2">SAP domain-containing protein</fullName>
    </recommendedName>
</protein>
<reference evidence="1" key="1">
    <citation type="submission" date="2018-06" db="EMBL/GenBank/DDBJ databases">
        <authorList>
            <person name="Zhirakovskaya E."/>
        </authorList>
    </citation>
    <scope>NUCLEOTIDE SEQUENCE</scope>
</reference>
<gene>
    <name evidence="1" type="ORF">MNBD_GAMMA18-699</name>
</gene>